<reference evidence="2" key="1">
    <citation type="submission" date="2018-12" db="EMBL/GenBank/DDBJ databases">
        <title>Tengunoibacter tsumagoiensis gen. nov., sp. nov., Dictyobacter kobayashii sp. nov., D. alpinus sp. nov., and D. joshuensis sp. nov. and description of Dictyobacteraceae fam. nov. within the order Ktedonobacterales isolated from Tengu-no-mugimeshi.</title>
        <authorList>
            <person name="Wang C.M."/>
            <person name="Zheng Y."/>
            <person name="Sakai Y."/>
            <person name="Toyoda A."/>
            <person name="Minakuchi Y."/>
            <person name="Abe K."/>
            <person name="Yokota A."/>
            <person name="Yabe S."/>
        </authorList>
    </citation>
    <scope>NUCLEOTIDE SEQUENCE [LARGE SCALE GENOMIC DNA]</scope>
    <source>
        <strain evidence="2">Uno16</strain>
    </source>
</reference>
<dbReference type="NCBIfam" id="NF038076">
    <property type="entry name" value="fam_STM4015"/>
    <property type="match status" value="1"/>
</dbReference>
<proteinExistence type="predicted"/>
<dbReference type="RefSeq" id="WP_126629278.1">
    <property type="nucleotide sequence ID" value="NZ_BIFT01000001.1"/>
</dbReference>
<dbReference type="SUPFAM" id="SSF52047">
    <property type="entry name" value="RNI-like"/>
    <property type="match status" value="1"/>
</dbReference>
<organism evidence="1 2">
    <name type="scientific">Dictyobacter alpinus</name>
    <dbReference type="NCBI Taxonomy" id="2014873"/>
    <lineage>
        <taxon>Bacteria</taxon>
        <taxon>Bacillati</taxon>
        <taxon>Chloroflexota</taxon>
        <taxon>Ktedonobacteria</taxon>
        <taxon>Ktedonobacterales</taxon>
        <taxon>Dictyobacteraceae</taxon>
        <taxon>Dictyobacter</taxon>
    </lineage>
</organism>
<dbReference type="InterPro" id="IPR047722">
    <property type="entry name" value="STM4015-like"/>
</dbReference>
<dbReference type="Gene3D" id="3.80.10.10">
    <property type="entry name" value="Ribonuclease Inhibitor"/>
    <property type="match status" value="1"/>
</dbReference>
<dbReference type="AlphaFoldDB" id="A0A402BCN0"/>
<dbReference type="OrthoDB" id="9781345at2"/>
<protein>
    <recommendedName>
        <fullName evidence="3">Cytoplasmic protein</fullName>
    </recommendedName>
</protein>
<dbReference type="Proteomes" id="UP000287171">
    <property type="component" value="Unassembled WGS sequence"/>
</dbReference>
<dbReference type="EMBL" id="BIFT01000001">
    <property type="protein sequence ID" value="GCE29143.1"/>
    <property type="molecule type" value="Genomic_DNA"/>
</dbReference>
<sequence>MTLGDHVTQAFGLPIKHYTIGTPITEPAKWAYRFAEDSYGKDDSSWEEKFSAFLHDPLAAEVTTIVMGMWDSELLDEGSEGIIETLCAANTQLPNLEALFIGDITYDESEISWINLPDVSPLFAAYPRLEHFRIRGGQGLSFGTTLRHSQLRSLIVETGGLPRDVLHDLWRSELPALEHLELWLGSENYGGNATIEDLAPLLSGDLFPRLHSLGLRDSEFEDDIATMLTLSPLMDRLLDLDLSLGTLGDEGAQALLDCPAILKLQKLDLHHHFCSAEMIARLQALPITVDVSEAELTNTDMDERERYIAVSE</sequence>
<keyword evidence="2" id="KW-1185">Reference proteome</keyword>
<name>A0A402BCN0_9CHLR</name>
<evidence type="ECO:0008006" key="3">
    <source>
        <dbReference type="Google" id="ProtNLM"/>
    </source>
</evidence>
<dbReference type="InterPro" id="IPR032675">
    <property type="entry name" value="LRR_dom_sf"/>
</dbReference>
<accession>A0A402BCN0</accession>
<gene>
    <name evidence="1" type="ORF">KDA_46270</name>
</gene>
<comment type="caution">
    <text evidence="1">The sequence shown here is derived from an EMBL/GenBank/DDBJ whole genome shotgun (WGS) entry which is preliminary data.</text>
</comment>
<evidence type="ECO:0000313" key="1">
    <source>
        <dbReference type="EMBL" id="GCE29143.1"/>
    </source>
</evidence>
<evidence type="ECO:0000313" key="2">
    <source>
        <dbReference type="Proteomes" id="UP000287171"/>
    </source>
</evidence>